<feature type="transmembrane region" description="Helical" evidence="2">
    <location>
        <begin position="126"/>
        <end position="146"/>
    </location>
</feature>
<dbReference type="Proteomes" id="UP000824005">
    <property type="component" value="Unassembled WGS sequence"/>
</dbReference>
<gene>
    <name evidence="3" type="ORF">H9830_15085</name>
</gene>
<dbReference type="EMBL" id="DXDC01000459">
    <property type="protein sequence ID" value="HIY67587.1"/>
    <property type="molecule type" value="Genomic_DNA"/>
</dbReference>
<feature type="transmembrane region" description="Helical" evidence="2">
    <location>
        <begin position="64"/>
        <end position="82"/>
    </location>
</feature>
<feature type="transmembrane region" description="Helical" evidence="2">
    <location>
        <begin position="191"/>
        <end position="209"/>
    </location>
</feature>
<feature type="region of interest" description="Disordered" evidence="1">
    <location>
        <begin position="256"/>
        <end position="284"/>
    </location>
</feature>
<dbReference type="NCBIfam" id="NF038065">
    <property type="entry name" value="Pr6Pr"/>
    <property type="match status" value="1"/>
</dbReference>
<evidence type="ECO:0000256" key="1">
    <source>
        <dbReference type="SAM" id="MobiDB-lite"/>
    </source>
</evidence>
<comment type="caution">
    <text evidence="3">The sequence shown here is derived from an EMBL/GenBank/DDBJ whole genome shotgun (WGS) entry which is preliminary data.</text>
</comment>
<evidence type="ECO:0000256" key="2">
    <source>
        <dbReference type="SAM" id="Phobius"/>
    </source>
</evidence>
<evidence type="ECO:0000313" key="4">
    <source>
        <dbReference type="Proteomes" id="UP000824005"/>
    </source>
</evidence>
<sequence>TCDGASRNARRSVEKARNYSYTVLCRPTSVVHSHSVTGEVPGIRTHPGKNKEVFFTEGRIGVTVWRVVAVMLALGAESWNLVNLTFSGERLSEHFGYFTVQSNLLFAAILLWMLSGARRPAWFPQLRGAATAYIILTGIIYAVLLAEPDEVWSWDISFTNLAQHRIVPIMAAIDWILVTSPRALRVRRAWTWMLYPIAYLACCWLRWGVDGWVPYPFLDPTIHGIAGLVPSTGQVLIAFVVGIYAVAFTSKLSHPPPEEFEHTDAEDAPSALSATPEGAKNFET</sequence>
<dbReference type="AlphaFoldDB" id="A0A9D1YYK9"/>
<evidence type="ECO:0000313" key="3">
    <source>
        <dbReference type="EMBL" id="HIY67587.1"/>
    </source>
</evidence>
<keyword evidence="2" id="KW-1133">Transmembrane helix</keyword>
<feature type="non-terminal residue" evidence="3">
    <location>
        <position position="1"/>
    </location>
</feature>
<dbReference type="InterPro" id="IPR049713">
    <property type="entry name" value="Pr6Pr-like"/>
</dbReference>
<proteinExistence type="predicted"/>
<keyword evidence="2" id="KW-0472">Membrane</keyword>
<feature type="transmembrane region" description="Helical" evidence="2">
    <location>
        <begin position="166"/>
        <end position="184"/>
    </location>
</feature>
<reference evidence="3" key="1">
    <citation type="journal article" date="2021" name="PeerJ">
        <title>Extensive microbial diversity within the chicken gut microbiome revealed by metagenomics and culture.</title>
        <authorList>
            <person name="Gilroy R."/>
            <person name="Ravi A."/>
            <person name="Getino M."/>
            <person name="Pursley I."/>
            <person name="Horton D.L."/>
            <person name="Alikhan N.F."/>
            <person name="Baker D."/>
            <person name="Gharbi K."/>
            <person name="Hall N."/>
            <person name="Watson M."/>
            <person name="Adriaenssens E.M."/>
            <person name="Foster-Nyarko E."/>
            <person name="Jarju S."/>
            <person name="Secka A."/>
            <person name="Antonio M."/>
            <person name="Oren A."/>
            <person name="Chaudhuri R.R."/>
            <person name="La Ragione R."/>
            <person name="Hildebrand F."/>
            <person name="Pallen M.J."/>
        </authorList>
    </citation>
    <scope>NUCLEOTIDE SEQUENCE</scope>
    <source>
        <strain evidence="3">ChiGjej1B1-98</strain>
    </source>
</reference>
<keyword evidence="2" id="KW-0812">Transmembrane</keyword>
<feature type="compositionally biased region" description="Basic and acidic residues" evidence="1">
    <location>
        <begin position="256"/>
        <end position="265"/>
    </location>
</feature>
<name>A0A9D1YYK9_9MICO</name>
<organism evidence="3 4">
    <name type="scientific">Candidatus Agrococcus pullicola</name>
    <dbReference type="NCBI Taxonomy" id="2838429"/>
    <lineage>
        <taxon>Bacteria</taxon>
        <taxon>Bacillati</taxon>
        <taxon>Actinomycetota</taxon>
        <taxon>Actinomycetes</taxon>
        <taxon>Micrococcales</taxon>
        <taxon>Microbacteriaceae</taxon>
        <taxon>Agrococcus</taxon>
    </lineage>
</organism>
<feature type="transmembrane region" description="Helical" evidence="2">
    <location>
        <begin position="221"/>
        <end position="247"/>
    </location>
</feature>
<reference evidence="3" key="2">
    <citation type="submission" date="2021-04" db="EMBL/GenBank/DDBJ databases">
        <authorList>
            <person name="Gilroy R."/>
        </authorList>
    </citation>
    <scope>NUCLEOTIDE SEQUENCE</scope>
    <source>
        <strain evidence="3">ChiGjej1B1-98</strain>
    </source>
</reference>
<accession>A0A9D1YYK9</accession>
<protein>
    <submittedName>
        <fullName evidence="3">Pr6Pr family membrane protein</fullName>
    </submittedName>
</protein>
<feature type="transmembrane region" description="Helical" evidence="2">
    <location>
        <begin position="94"/>
        <end position="114"/>
    </location>
</feature>